<comment type="function">
    <text evidence="2">Required for maturation of urease via the functional incorporation of the urease nickel metallocenter.</text>
</comment>
<gene>
    <name evidence="2" type="primary">ureD</name>
    <name evidence="3" type="ORF">OG398_05730</name>
</gene>
<comment type="subunit">
    <text evidence="2">UreD, UreF and UreG form a complex that acts as a GTP-hydrolysis-dependent molecular chaperone, activating the urease apoprotein by helping to assemble the nickel containing metallocenter of UreC. The UreE protein probably delivers the nickel.</text>
</comment>
<accession>A0AAU2VMK8</accession>
<keyword evidence="2" id="KW-0963">Cytoplasm</keyword>
<dbReference type="GO" id="GO:0005737">
    <property type="term" value="C:cytoplasm"/>
    <property type="evidence" value="ECO:0007669"/>
    <property type="project" value="UniProtKB-SubCell"/>
</dbReference>
<name>A0AAU2VMK8_9ACTN</name>
<proteinExistence type="inferred from homology"/>
<keyword evidence="1 2" id="KW-0143">Chaperone</keyword>
<comment type="subcellular location">
    <subcellularLocation>
        <location evidence="2">Cytoplasm</location>
    </subcellularLocation>
</comment>
<evidence type="ECO:0000256" key="2">
    <source>
        <dbReference type="HAMAP-Rule" id="MF_01384"/>
    </source>
</evidence>
<dbReference type="Pfam" id="PF01774">
    <property type="entry name" value="UreD"/>
    <property type="match status" value="1"/>
</dbReference>
<dbReference type="HAMAP" id="MF_01384">
    <property type="entry name" value="UreD"/>
    <property type="match status" value="1"/>
</dbReference>
<dbReference type="AlphaFoldDB" id="A0AAU2VMK8"/>
<protein>
    <recommendedName>
        <fullName evidence="2">Urease accessory protein UreD</fullName>
    </recommendedName>
</protein>
<reference evidence="3" key="1">
    <citation type="submission" date="2022-10" db="EMBL/GenBank/DDBJ databases">
        <title>The complete genomes of actinobacterial strains from the NBC collection.</title>
        <authorList>
            <person name="Joergensen T.S."/>
            <person name="Alvarez Arevalo M."/>
            <person name="Sterndorff E.B."/>
            <person name="Faurdal D."/>
            <person name="Vuksanovic O."/>
            <person name="Mourched A.-S."/>
            <person name="Charusanti P."/>
            <person name="Shaw S."/>
            <person name="Blin K."/>
            <person name="Weber T."/>
        </authorList>
    </citation>
    <scope>NUCLEOTIDE SEQUENCE</scope>
    <source>
        <strain evidence="3">NBC_00008</strain>
    </source>
</reference>
<sequence>MTDPTVVAVERDGDERHLARELRDGAFLAPRPLLPCPGRIRIALVGIRAGLLAGDELDLNISVGPGAHLELVEPAGLVAYDHRGGSARWRARVDIAEGGELTWHGLPFVVSHGADVERAMDARLATGARMLWRDTLVLGRSRERGGRIRATTRVTYEGQELLVEDLDLTDPDVRELPGLLGPNRVIGSVSALGATPPGPPHPYRMDLAGPGAQVRLLDTVAPAVEAELSQVWESWLSP</sequence>
<dbReference type="EMBL" id="CP108313">
    <property type="protein sequence ID" value="WTW67806.1"/>
    <property type="molecule type" value="Genomic_DNA"/>
</dbReference>
<comment type="similarity">
    <text evidence="2">Belongs to the UreD family.</text>
</comment>
<evidence type="ECO:0000313" key="3">
    <source>
        <dbReference type="EMBL" id="WTW67806.1"/>
    </source>
</evidence>
<dbReference type="GO" id="GO:0016151">
    <property type="term" value="F:nickel cation binding"/>
    <property type="evidence" value="ECO:0007669"/>
    <property type="project" value="UniProtKB-UniRule"/>
</dbReference>
<organism evidence="3">
    <name type="scientific">Streptomyces sp. NBC_00008</name>
    <dbReference type="NCBI Taxonomy" id="2903610"/>
    <lineage>
        <taxon>Bacteria</taxon>
        <taxon>Bacillati</taxon>
        <taxon>Actinomycetota</taxon>
        <taxon>Actinomycetes</taxon>
        <taxon>Kitasatosporales</taxon>
        <taxon>Streptomycetaceae</taxon>
        <taxon>Streptomyces</taxon>
    </lineage>
</organism>
<dbReference type="InterPro" id="IPR002669">
    <property type="entry name" value="UreD"/>
</dbReference>
<evidence type="ECO:0000256" key="1">
    <source>
        <dbReference type="ARBA" id="ARBA00023186"/>
    </source>
</evidence>
<keyword evidence="2" id="KW-0996">Nickel insertion</keyword>